<evidence type="ECO:0000313" key="1">
    <source>
        <dbReference type="EMBL" id="CBI06947.1"/>
    </source>
</evidence>
<reference evidence="1" key="1">
    <citation type="submission" date="2009-10" db="EMBL/GenBank/DDBJ databases">
        <title>Diversity of trophic interactions inside an arsenic-rich microbial ecosystem.</title>
        <authorList>
            <person name="Bertin P.N."/>
            <person name="Heinrich-Salmeron A."/>
            <person name="Pelletier E."/>
            <person name="Goulhen-Chollet F."/>
            <person name="Arsene-Ploetze F."/>
            <person name="Gallien S."/>
            <person name="Calteau A."/>
            <person name="Vallenet D."/>
            <person name="Casiot C."/>
            <person name="Chane-Woon-Ming B."/>
            <person name="Giloteaux L."/>
            <person name="Barakat M."/>
            <person name="Bonnefoy V."/>
            <person name="Bruneel O."/>
            <person name="Chandler M."/>
            <person name="Cleiss J."/>
            <person name="Duran R."/>
            <person name="Elbaz-Poulichet F."/>
            <person name="Fonknechten N."/>
            <person name="Lauga B."/>
            <person name="Mornico D."/>
            <person name="Ortet P."/>
            <person name="Schaeffer C."/>
            <person name="Siguier P."/>
            <person name="Alexander Thil Smith A."/>
            <person name="Van Dorsselaer A."/>
            <person name="Weissenbach J."/>
            <person name="Medigue C."/>
            <person name="Le Paslier D."/>
        </authorList>
    </citation>
    <scope>NUCLEOTIDE SEQUENCE</scope>
</reference>
<name>E6QI82_9ZZZZ</name>
<dbReference type="AlphaFoldDB" id="E6QI82"/>
<dbReference type="Pfam" id="PF15956">
    <property type="entry name" value="DUF4760"/>
    <property type="match status" value="1"/>
</dbReference>
<proteinExistence type="predicted"/>
<comment type="caution">
    <text evidence="1">The sequence shown here is derived from an EMBL/GenBank/DDBJ whole genome shotgun (WGS) entry which is preliminary data.</text>
</comment>
<gene>
    <name evidence="1" type="ORF">CARN6_0247</name>
</gene>
<protein>
    <submittedName>
        <fullName evidence="1">Uncharacterized protein</fullName>
    </submittedName>
</protein>
<organism evidence="1">
    <name type="scientific">mine drainage metagenome</name>
    <dbReference type="NCBI Taxonomy" id="410659"/>
    <lineage>
        <taxon>unclassified sequences</taxon>
        <taxon>metagenomes</taxon>
        <taxon>ecological metagenomes</taxon>
    </lineage>
</organism>
<accession>E6QI82</accession>
<dbReference type="InterPro" id="IPR031876">
    <property type="entry name" value="DUF4760"/>
</dbReference>
<sequence>MEKTLASNGDAKLILKLYELRTEPVMRAARAWMAVEFWPRTAEEFFAVLNDFGSQHNAYMRQVVSYWEMAAALVLHGALSADLFLDTNGELFFYAAKLAHLMPEIHAQRPTYMAKTLKLVESHAAAAAMYEGMKKNIEKVRAAREQN</sequence>
<dbReference type="EMBL" id="CABQ01000044">
    <property type="protein sequence ID" value="CBI06947.1"/>
    <property type="molecule type" value="Genomic_DNA"/>
</dbReference>